<comment type="caution">
    <text evidence="4">The sequence shown here is derived from an EMBL/GenBank/DDBJ whole genome shotgun (WGS) entry which is preliminary data.</text>
</comment>
<evidence type="ECO:0000313" key="5">
    <source>
        <dbReference type="Proteomes" id="UP000245252"/>
    </source>
</evidence>
<evidence type="ECO:0000259" key="3">
    <source>
        <dbReference type="SMART" id="SM00822"/>
    </source>
</evidence>
<dbReference type="Proteomes" id="UP000245252">
    <property type="component" value="Unassembled WGS sequence"/>
</dbReference>
<dbReference type="OrthoDB" id="198783at2"/>
<dbReference type="SMART" id="SM00822">
    <property type="entry name" value="PKS_KR"/>
    <property type="match status" value="1"/>
</dbReference>
<protein>
    <submittedName>
        <fullName evidence="4">Short-chain dehydrogenase</fullName>
    </submittedName>
</protein>
<keyword evidence="2" id="KW-0560">Oxidoreductase</keyword>
<dbReference type="PANTHER" id="PTHR43639">
    <property type="entry name" value="OXIDOREDUCTASE, SHORT-CHAIN DEHYDROGENASE/REDUCTASE FAMILY (AFU_ORTHOLOGUE AFUA_5G02870)"/>
    <property type="match status" value="1"/>
</dbReference>
<dbReference type="AlphaFoldDB" id="A0A2U2DR64"/>
<sequence length="247" mass="25222">MMRLDGKTAFVTGGAGGLGKAICMALAKSGARVAVGYNTAAKAEALVASLPGEGHLAVHAPVTDTPALASAAERLKAEFGGLDILVNCAGITRFVPHGDLDALDDALIDDILSVNVRGVIAVTRAMMPLLRAGKEGLVVNISSIAANTAMGSNIAYCASKAAVDNLTKSLGRALAPQVRVVSVAPGLVDTEFVQSLDVSWRNQQAERTPLKRLADPDEVAQAVIAAATTLTFMTGAVIPVDGGRPLG</sequence>
<dbReference type="Gene3D" id="3.40.50.720">
    <property type="entry name" value="NAD(P)-binding Rossmann-like Domain"/>
    <property type="match status" value="1"/>
</dbReference>
<gene>
    <name evidence="4" type="ORF">DEM27_14140</name>
</gene>
<keyword evidence="5" id="KW-1185">Reference proteome</keyword>
<evidence type="ECO:0000256" key="2">
    <source>
        <dbReference type="ARBA" id="ARBA00023002"/>
    </source>
</evidence>
<dbReference type="EMBL" id="QFBC01000005">
    <property type="protein sequence ID" value="PWE55806.1"/>
    <property type="molecule type" value="Genomic_DNA"/>
</dbReference>
<reference evidence="4 5" key="1">
    <citation type="submission" date="2018-05" db="EMBL/GenBank/DDBJ databases">
        <title>The draft genome of strain NS-104.</title>
        <authorList>
            <person name="Hang P."/>
            <person name="Jiang J."/>
        </authorList>
    </citation>
    <scope>NUCLEOTIDE SEQUENCE [LARGE SCALE GENOMIC DNA]</scope>
    <source>
        <strain evidence="4 5">NS-104</strain>
    </source>
</reference>
<dbReference type="PRINTS" id="PR00080">
    <property type="entry name" value="SDRFAMILY"/>
</dbReference>
<dbReference type="InterPro" id="IPR057326">
    <property type="entry name" value="KR_dom"/>
</dbReference>
<dbReference type="FunFam" id="3.40.50.720:FF:000084">
    <property type="entry name" value="Short-chain dehydrogenase reductase"/>
    <property type="match status" value="1"/>
</dbReference>
<dbReference type="InterPro" id="IPR036291">
    <property type="entry name" value="NAD(P)-bd_dom_sf"/>
</dbReference>
<organism evidence="4 5">
    <name type="scientific">Metarhizobium album</name>
    <dbReference type="NCBI Taxonomy" id="2182425"/>
    <lineage>
        <taxon>Bacteria</taxon>
        <taxon>Pseudomonadati</taxon>
        <taxon>Pseudomonadota</taxon>
        <taxon>Alphaproteobacteria</taxon>
        <taxon>Hyphomicrobiales</taxon>
        <taxon>Rhizobiaceae</taxon>
        <taxon>Metarhizobium</taxon>
    </lineage>
</organism>
<dbReference type="RefSeq" id="WP_109458884.1">
    <property type="nucleotide sequence ID" value="NZ_QFBC01000005.1"/>
</dbReference>
<feature type="domain" description="Ketoreductase" evidence="3">
    <location>
        <begin position="7"/>
        <end position="191"/>
    </location>
</feature>
<comment type="similarity">
    <text evidence="1">Belongs to the short-chain dehydrogenases/reductases (SDR) family.</text>
</comment>
<dbReference type="InterPro" id="IPR020904">
    <property type="entry name" value="Sc_DH/Rdtase_CS"/>
</dbReference>
<dbReference type="PRINTS" id="PR00081">
    <property type="entry name" value="GDHRDH"/>
</dbReference>
<dbReference type="PANTHER" id="PTHR43639:SF1">
    <property type="entry name" value="SHORT-CHAIN DEHYDROGENASE_REDUCTASE FAMILY PROTEIN"/>
    <property type="match status" value="1"/>
</dbReference>
<evidence type="ECO:0000313" key="4">
    <source>
        <dbReference type="EMBL" id="PWE55806.1"/>
    </source>
</evidence>
<evidence type="ECO:0000256" key="1">
    <source>
        <dbReference type="ARBA" id="ARBA00006484"/>
    </source>
</evidence>
<proteinExistence type="inferred from homology"/>
<dbReference type="InterPro" id="IPR002347">
    <property type="entry name" value="SDR_fam"/>
</dbReference>
<name>A0A2U2DR64_9HYPH</name>
<dbReference type="SUPFAM" id="SSF51735">
    <property type="entry name" value="NAD(P)-binding Rossmann-fold domains"/>
    <property type="match status" value="1"/>
</dbReference>
<accession>A0A2U2DR64</accession>
<dbReference type="Pfam" id="PF13561">
    <property type="entry name" value="adh_short_C2"/>
    <property type="match status" value="1"/>
</dbReference>
<dbReference type="PROSITE" id="PS00061">
    <property type="entry name" value="ADH_SHORT"/>
    <property type="match status" value="1"/>
</dbReference>
<dbReference type="GO" id="GO:0016491">
    <property type="term" value="F:oxidoreductase activity"/>
    <property type="evidence" value="ECO:0007669"/>
    <property type="project" value="UniProtKB-KW"/>
</dbReference>
<dbReference type="CDD" id="cd05233">
    <property type="entry name" value="SDR_c"/>
    <property type="match status" value="1"/>
</dbReference>